<evidence type="ECO:0000313" key="3">
    <source>
        <dbReference type="Proteomes" id="UP000500826"/>
    </source>
</evidence>
<protein>
    <submittedName>
        <fullName evidence="2">General secretion pathway protein GspB</fullName>
    </submittedName>
</protein>
<feature type="domain" description="Type II secretion system protein GspB C-terminal" evidence="1">
    <location>
        <begin position="171"/>
        <end position="228"/>
    </location>
</feature>
<dbReference type="Pfam" id="PF16537">
    <property type="entry name" value="T2SSB"/>
    <property type="match status" value="1"/>
</dbReference>
<dbReference type="Proteomes" id="UP000500826">
    <property type="component" value="Chromosome"/>
</dbReference>
<reference evidence="2 3" key="1">
    <citation type="submission" date="2020-05" db="EMBL/GenBank/DDBJ databases">
        <title>Ramlibacter rhizophilus sp. nov., isolated from rhizosphere soil of national flower Mugunghwa from South Korea.</title>
        <authorList>
            <person name="Zheng-Fei Y."/>
            <person name="Huan T."/>
        </authorList>
    </citation>
    <scope>NUCLEOTIDE SEQUENCE [LARGE SCALE GENOMIC DNA]</scope>
    <source>
        <strain evidence="2 3">H242</strain>
    </source>
</reference>
<accession>A0ABX6P5V0</accession>
<dbReference type="EMBL" id="CP053418">
    <property type="protein sequence ID" value="QJW84743.1"/>
    <property type="molecule type" value="Genomic_DNA"/>
</dbReference>
<name>A0ABX6P5V0_9BURK</name>
<keyword evidence="3" id="KW-1185">Reference proteome</keyword>
<gene>
    <name evidence="2" type="ORF">HK414_16940</name>
</gene>
<dbReference type="InterPro" id="IPR032389">
    <property type="entry name" value="GspB_C"/>
</dbReference>
<proteinExistence type="predicted"/>
<evidence type="ECO:0000259" key="1">
    <source>
        <dbReference type="Pfam" id="PF16537"/>
    </source>
</evidence>
<evidence type="ECO:0000313" key="2">
    <source>
        <dbReference type="EMBL" id="QJW84743.1"/>
    </source>
</evidence>
<organism evidence="2 3">
    <name type="scientific">Ramlibacter terrae</name>
    <dbReference type="NCBI Taxonomy" id="2732511"/>
    <lineage>
        <taxon>Bacteria</taxon>
        <taxon>Pseudomonadati</taxon>
        <taxon>Pseudomonadota</taxon>
        <taxon>Betaproteobacteria</taxon>
        <taxon>Burkholderiales</taxon>
        <taxon>Comamonadaceae</taxon>
        <taxon>Ramlibacter</taxon>
    </lineage>
</organism>
<sequence>MSYILDALRKADAERERDPARGIHAQPLAGLPAPERAPRSFAWVGGAAAGLAFAAAAVYLMRPAPPAPEPVGAAVSMPREVAVPAAVVPPAPAPVADAVVPAAPPAPPAPKPVPVAKVVPAAAPLRPTVVAPATQQVAAAPAAAVLKAPAAEVAPRVLAMKDLPPDVQRELPKLAITGGVHSDNAAQRMLIVGGQVFSEGATLAPGVVLEQISARAAVLQFRGHRFSVAY</sequence>